<dbReference type="Gene3D" id="2.40.50.580">
    <property type="match status" value="1"/>
</dbReference>
<feature type="domain" description="SfsA N-terminal OB" evidence="3">
    <location>
        <begin position="67"/>
        <end position="133"/>
    </location>
</feature>
<dbReference type="InterPro" id="IPR040452">
    <property type="entry name" value="SfsA_C"/>
</dbReference>
<reference evidence="4 5" key="1">
    <citation type="submission" date="2017-01" db="EMBL/GenBank/DDBJ databases">
        <title>The cable genome- insights into the physiology and evolution of filamentous bacteria capable of sulfide oxidation via long distance electron transfer.</title>
        <authorList>
            <person name="Schreiber L."/>
            <person name="Bjerg J.T."/>
            <person name="Boggild A."/>
            <person name="Van De Vossenberg J."/>
            <person name="Meysman F."/>
            <person name="Nielsen L.P."/>
            <person name="Schramm A."/>
            <person name="Kjeldsen K.U."/>
        </authorList>
    </citation>
    <scope>NUCLEOTIDE SEQUENCE [LARGE SCALE GENOMIC DNA]</scope>
    <source>
        <strain evidence="4">MCF</strain>
    </source>
</reference>
<evidence type="ECO:0000259" key="2">
    <source>
        <dbReference type="Pfam" id="PF03749"/>
    </source>
</evidence>
<dbReference type="PANTHER" id="PTHR30545">
    <property type="entry name" value="SUGAR FERMENTATION STIMULATION PROTEIN A"/>
    <property type="match status" value="1"/>
</dbReference>
<dbReference type="Pfam" id="PF17746">
    <property type="entry name" value="SfsA_N"/>
    <property type="match status" value="1"/>
</dbReference>
<proteinExistence type="inferred from homology"/>
<dbReference type="PANTHER" id="PTHR30545:SF2">
    <property type="entry name" value="SUGAR FERMENTATION STIMULATION PROTEIN A"/>
    <property type="match status" value="1"/>
</dbReference>
<gene>
    <name evidence="1 4" type="primary">sfsA</name>
    <name evidence="4" type="ORF">H206_06346</name>
</gene>
<evidence type="ECO:0000259" key="3">
    <source>
        <dbReference type="Pfam" id="PF17746"/>
    </source>
</evidence>
<dbReference type="EMBL" id="MTKO01000033">
    <property type="protein sequence ID" value="RWX47532.1"/>
    <property type="molecule type" value="Genomic_DNA"/>
</dbReference>
<dbReference type="Pfam" id="PF03749">
    <property type="entry name" value="SfsA"/>
    <property type="match status" value="1"/>
</dbReference>
<evidence type="ECO:0000256" key="1">
    <source>
        <dbReference type="HAMAP-Rule" id="MF_00095"/>
    </source>
</evidence>
<evidence type="ECO:0000313" key="5">
    <source>
        <dbReference type="Proteomes" id="UP000287853"/>
    </source>
</evidence>
<dbReference type="Proteomes" id="UP000287853">
    <property type="component" value="Unassembled WGS sequence"/>
</dbReference>
<comment type="caution">
    <text evidence="4">The sequence shown here is derived from an EMBL/GenBank/DDBJ whole genome shotgun (WGS) entry which is preliminary data.</text>
</comment>
<keyword evidence="5" id="KW-1185">Reference proteome</keyword>
<protein>
    <recommendedName>
        <fullName evidence="1">Sugar fermentation stimulation protein homolog</fullName>
    </recommendedName>
</protein>
<dbReference type="AlphaFoldDB" id="A0A444J3D0"/>
<evidence type="ECO:0000313" key="4">
    <source>
        <dbReference type="EMBL" id="RWX47532.1"/>
    </source>
</evidence>
<dbReference type="CDD" id="cd22359">
    <property type="entry name" value="SfsA-like_bacterial"/>
    <property type="match status" value="1"/>
</dbReference>
<dbReference type="NCBIfam" id="TIGR00230">
    <property type="entry name" value="sfsA"/>
    <property type="match status" value="1"/>
</dbReference>
<accession>A0A444J3D0</accession>
<sequence length="300" mass="33503">MEDPFLPAFSAGDERAVAFIFLYGTCCTRRFWNRASRLKKTRGISLKKDQNHILMHLPPIQQQGTMLRRYKRFLADVTLADGTELTVHCPNSGAMRGCSAPGSPVIISKSDNPKRKYAWTLEMVHQNGVWIGVNTSMTNKLVHEAFNNGVIDAFGRVASVQSEIKVSDKSRLDFLLQTEAGPVYVEVKNCSLVEEDKAMFPDAVTARGTKHLHELARLIDKETRAAVLFCVQRADGRCFAPARHIDPVYAETLAEVQKQGVQVLAYRAEVNPEEVRIVSAMEICPEEQLGEKKGTRVNKG</sequence>
<dbReference type="Gene3D" id="3.40.1350.60">
    <property type="match status" value="1"/>
</dbReference>
<comment type="similarity">
    <text evidence="1">Belongs to the SfsA family.</text>
</comment>
<dbReference type="InterPro" id="IPR005224">
    <property type="entry name" value="SfsA"/>
</dbReference>
<feature type="domain" description="Sugar fermentation stimulation protein C-terminal" evidence="2">
    <location>
        <begin position="137"/>
        <end position="273"/>
    </location>
</feature>
<name>A0A444J3D0_9BACT</name>
<dbReference type="HAMAP" id="MF_00095">
    <property type="entry name" value="SfsA"/>
    <property type="match status" value="1"/>
</dbReference>
<dbReference type="InterPro" id="IPR041465">
    <property type="entry name" value="SfsA_N"/>
</dbReference>
<organism evidence="4 5">
    <name type="scientific">Candidatus Electrothrix aarhusensis</name>
    <dbReference type="NCBI Taxonomy" id="1859131"/>
    <lineage>
        <taxon>Bacteria</taxon>
        <taxon>Pseudomonadati</taxon>
        <taxon>Thermodesulfobacteriota</taxon>
        <taxon>Desulfobulbia</taxon>
        <taxon>Desulfobulbales</taxon>
        <taxon>Desulfobulbaceae</taxon>
        <taxon>Candidatus Electrothrix</taxon>
    </lineage>
</organism>
<dbReference type="GO" id="GO:0003677">
    <property type="term" value="F:DNA binding"/>
    <property type="evidence" value="ECO:0007669"/>
    <property type="project" value="InterPro"/>
</dbReference>